<gene>
    <name evidence="2" type="ORF">DPMN_044895</name>
</gene>
<dbReference type="AlphaFoldDB" id="A0A9D4HZ54"/>
<sequence>MAPDPVKGAAAGNGPRFCSEDQLSPHHSHDSIEGTGSVSGRFNRGPTLSALP</sequence>
<evidence type="ECO:0000313" key="3">
    <source>
        <dbReference type="Proteomes" id="UP000828390"/>
    </source>
</evidence>
<reference evidence="2" key="2">
    <citation type="submission" date="2020-11" db="EMBL/GenBank/DDBJ databases">
        <authorList>
            <person name="McCartney M.A."/>
            <person name="Auch B."/>
            <person name="Kono T."/>
            <person name="Mallez S."/>
            <person name="Becker A."/>
            <person name="Gohl D.M."/>
            <person name="Silverstein K.A.T."/>
            <person name="Koren S."/>
            <person name="Bechman K.B."/>
            <person name="Herman A."/>
            <person name="Abrahante J.E."/>
            <person name="Garbe J."/>
        </authorList>
    </citation>
    <scope>NUCLEOTIDE SEQUENCE</scope>
    <source>
        <strain evidence="2">Duluth1</strain>
        <tissue evidence="2">Whole animal</tissue>
    </source>
</reference>
<reference evidence="2" key="1">
    <citation type="journal article" date="2019" name="bioRxiv">
        <title>The Genome of the Zebra Mussel, Dreissena polymorpha: A Resource for Invasive Species Research.</title>
        <authorList>
            <person name="McCartney M.A."/>
            <person name="Auch B."/>
            <person name="Kono T."/>
            <person name="Mallez S."/>
            <person name="Zhang Y."/>
            <person name="Obille A."/>
            <person name="Becker A."/>
            <person name="Abrahante J.E."/>
            <person name="Garbe J."/>
            <person name="Badalamenti J.P."/>
            <person name="Herman A."/>
            <person name="Mangelson H."/>
            <person name="Liachko I."/>
            <person name="Sullivan S."/>
            <person name="Sone E.D."/>
            <person name="Koren S."/>
            <person name="Silverstein K.A.T."/>
            <person name="Beckman K.B."/>
            <person name="Gohl D.M."/>
        </authorList>
    </citation>
    <scope>NUCLEOTIDE SEQUENCE</scope>
    <source>
        <strain evidence="2">Duluth1</strain>
        <tissue evidence="2">Whole animal</tissue>
    </source>
</reference>
<dbReference type="Proteomes" id="UP000828390">
    <property type="component" value="Unassembled WGS sequence"/>
</dbReference>
<feature type="compositionally biased region" description="Basic and acidic residues" evidence="1">
    <location>
        <begin position="23"/>
        <end position="32"/>
    </location>
</feature>
<evidence type="ECO:0000313" key="2">
    <source>
        <dbReference type="EMBL" id="KAH3738264.1"/>
    </source>
</evidence>
<dbReference type="EMBL" id="JAIWYP010000011">
    <property type="protein sequence ID" value="KAH3738264.1"/>
    <property type="molecule type" value="Genomic_DNA"/>
</dbReference>
<organism evidence="2 3">
    <name type="scientific">Dreissena polymorpha</name>
    <name type="common">Zebra mussel</name>
    <name type="synonym">Mytilus polymorpha</name>
    <dbReference type="NCBI Taxonomy" id="45954"/>
    <lineage>
        <taxon>Eukaryota</taxon>
        <taxon>Metazoa</taxon>
        <taxon>Spiralia</taxon>
        <taxon>Lophotrochozoa</taxon>
        <taxon>Mollusca</taxon>
        <taxon>Bivalvia</taxon>
        <taxon>Autobranchia</taxon>
        <taxon>Heteroconchia</taxon>
        <taxon>Euheterodonta</taxon>
        <taxon>Imparidentia</taxon>
        <taxon>Neoheterodontei</taxon>
        <taxon>Myida</taxon>
        <taxon>Dreissenoidea</taxon>
        <taxon>Dreissenidae</taxon>
        <taxon>Dreissena</taxon>
    </lineage>
</organism>
<feature type="region of interest" description="Disordered" evidence="1">
    <location>
        <begin position="1"/>
        <end position="52"/>
    </location>
</feature>
<name>A0A9D4HZ54_DREPO</name>
<proteinExistence type="predicted"/>
<evidence type="ECO:0000256" key="1">
    <source>
        <dbReference type="SAM" id="MobiDB-lite"/>
    </source>
</evidence>
<accession>A0A9D4HZ54</accession>
<keyword evidence="3" id="KW-1185">Reference proteome</keyword>
<comment type="caution">
    <text evidence="2">The sequence shown here is derived from an EMBL/GenBank/DDBJ whole genome shotgun (WGS) entry which is preliminary data.</text>
</comment>
<protein>
    <submittedName>
        <fullName evidence="2">Uncharacterized protein</fullName>
    </submittedName>
</protein>